<evidence type="ECO:0000256" key="3">
    <source>
        <dbReference type="ARBA" id="ARBA00023277"/>
    </source>
</evidence>
<dbReference type="InterPro" id="IPR036881">
    <property type="entry name" value="Glyco_hydro_3_C_sf"/>
</dbReference>
<dbReference type="InterPro" id="IPR036962">
    <property type="entry name" value="Glyco_hydro_3_N_sf"/>
</dbReference>
<dbReference type="SMART" id="SM01217">
    <property type="entry name" value="Fn3_like"/>
    <property type="match status" value="1"/>
</dbReference>
<keyword evidence="8" id="KW-1185">Reference proteome</keyword>
<organism evidence="7 8">
    <name type="scientific">Labrys wisconsinensis</name>
    <dbReference type="NCBI Taxonomy" id="425677"/>
    <lineage>
        <taxon>Bacteria</taxon>
        <taxon>Pseudomonadati</taxon>
        <taxon>Pseudomonadota</taxon>
        <taxon>Alphaproteobacteria</taxon>
        <taxon>Hyphomicrobiales</taxon>
        <taxon>Xanthobacteraceae</taxon>
        <taxon>Labrys</taxon>
    </lineage>
</organism>
<reference evidence="7 8" key="1">
    <citation type="submission" date="2023-07" db="EMBL/GenBank/DDBJ databases">
        <title>Genomic Encyclopedia of Type Strains, Phase IV (KMG-IV): sequencing the most valuable type-strain genomes for metagenomic binning, comparative biology and taxonomic classification.</title>
        <authorList>
            <person name="Goeker M."/>
        </authorList>
    </citation>
    <scope>NUCLEOTIDE SEQUENCE [LARGE SCALE GENOMIC DNA]</scope>
    <source>
        <strain evidence="7 8">DSM 19619</strain>
    </source>
</reference>
<name>A0ABU0JD40_9HYPH</name>
<evidence type="ECO:0000256" key="4">
    <source>
        <dbReference type="ARBA" id="ARBA00023295"/>
    </source>
</evidence>
<dbReference type="SUPFAM" id="SSF51445">
    <property type="entry name" value="(Trans)glycosidases"/>
    <property type="match status" value="1"/>
</dbReference>
<evidence type="ECO:0000256" key="2">
    <source>
        <dbReference type="ARBA" id="ARBA00022801"/>
    </source>
</evidence>
<dbReference type="GO" id="GO:0008422">
    <property type="term" value="F:beta-glucosidase activity"/>
    <property type="evidence" value="ECO:0007669"/>
    <property type="project" value="UniProtKB-EC"/>
</dbReference>
<dbReference type="PANTHER" id="PTHR42715">
    <property type="entry name" value="BETA-GLUCOSIDASE"/>
    <property type="match status" value="1"/>
</dbReference>
<dbReference type="PANTHER" id="PTHR42715:SF10">
    <property type="entry name" value="BETA-GLUCOSIDASE"/>
    <property type="match status" value="1"/>
</dbReference>
<dbReference type="RefSeq" id="WP_307278616.1">
    <property type="nucleotide sequence ID" value="NZ_JAUSVX010000011.1"/>
</dbReference>
<dbReference type="EMBL" id="JAUSVX010000011">
    <property type="protein sequence ID" value="MDQ0472192.1"/>
    <property type="molecule type" value="Genomic_DNA"/>
</dbReference>
<comment type="caution">
    <text evidence="7">The sequence shown here is derived from an EMBL/GenBank/DDBJ whole genome shotgun (WGS) entry which is preliminary data.</text>
</comment>
<dbReference type="Gene3D" id="2.60.40.10">
    <property type="entry name" value="Immunoglobulins"/>
    <property type="match status" value="1"/>
</dbReference>
<dbReference type="EC" id="3.2.1.21" evidence="7"/>
<keyword evidence="3" id="KW-0119">Carbohydrate metabolism</keyword>
<dbReference type="PRINTS" id="PR00133">
    <property type="entry name" value="GLHYDRLASE3"/>
</dbReference>
<sequence length="788" mass="85218">MTAFDAKTVIASLTHAEKVDLLSGFNMWKTRAIERFGIPSIVMTDGTYGVRYSVDQIDNDMKGGQDFDAFLGVVNRRANDVQTAWGTMKAATCFPNGSSLGCSWDVDLAHELGAALARECQALGVHVLLGPGINIRRTPLGGRAYEYYAEDPVLTGDIAAGVINGMQDGGVGASLKHFACNNSEVERTTMDSVVEERALREIYLLGFERAVAKSRPWTVMSAYNRLNGVQAAENHWLLTEVLREDWGFEGLVMSDWQGVKDRPASLIAGNDLDMPESSTRKEDLLAAIEAGTVPMAVVDSACERVLVLVGRALAGEDRRPCDFTAHHALARRFAAESIVLLRNEDGLLPLDPGKAGRILVIGESATEAVIQGSGCATTTPTFVDRPLDEIRRLAAQVDHVVGTSDDPARHEALRQEALAAAARADTVIVFANTIVGYDGEGSDRRDLALAPGQDALIAALAAAHPKVIVVLANPDAVAMPWLDAVGAVVETFFSGQGMGAAVADILFGRVSPSGKLTTTFPKRIEDIPGYPTYPGENGRHLYCEGIHVGYRHYDKRGIEPLFPFGFGLSYTSFAYADLTLDRTRVGPGEGLTASVSVTNTGARAGKEIVQLYLQPTAPRLQASPRNLRGFVKVALEPGETRRVRIALTARDFEAFDPARGGWVLDTDVVTVAIGASSRDIRLEARVQCDAGVVRHRPVAWDTQPIFILENPIARKAFAGFLAGKLAVNEADAERLLEHCRNSFFGIVTSLDRRLRLRFDRDEVEALIASINAGMRALEQQPALRDAAE</sequence>
<evidence type="ECO:0000313" key="8">
    <source>
        <dbReference type="Proteomes" id="UP001242480"/>
    </source>
</evidence>
<dbReference type="InterPro" id="IPR017853">
    <property type="entry name" value="GH"/>
</dbReference>
<keyword evidence="4 5" id="KW-0326">Glycosidase</keyword>
<evidence type="ECO:0000259" key="6">
    <source>
        <dbReference type="SMART" id="SM01217"/>
    </source>
</evidence>
<comment type="similarity">
    <text evidence="1 5">Belongs to the glycosyl hydrolase 3 family.</text>
</comment>
<dbReference type="PROSITE" id="PS00775">
    <property type="entry name" value="GLYCOSYL_HYDROL_F3"/>
    <property type="match status" value="1"/>
</dbReference>
<gene>
    <name evidence="7" type="ORF">QO011_005221</name>
</gene>
<dbReference type="InterPro" id="IPR050288">
    <property type="entry name" value="Cellulose_deg_GH3"/>
</dbReference>
<protein>
    <submittedName>
        <fullName evidence="7">Beta-glucosidase</fullName>
        <ecNumber evidence="7">3.2.1.21</ecNumber>
    </submittedName>
</protein>
<feature type="domain" description="Fibronectin type III-like" evidence="6">
    <location>
        <begin position="607"/>
        <end position="677"/>
    </location>
</feature>
<dbReference type="Proteomes" id="UP001242480">
    <property type="component" value="Unassembled WGS sequence"/>
</dbReference>
<evidence type="ECO:0000256" key="5">
    <source>
        <dbReference type="RuleBase" id="RU361161"/>
    </source>
</evidence>
<keyword evidence="2 5" id="KW-0378">Hydrolase</keyword>
<dbReference type="InterPro" id="IPR026891">
    <property type="entry name" value="Fn3-like"/>
</dbReference>
<accession>A0ABU0JD40</accession>
<dbReference type="SUPFAM" id="SSF52279">
    <property type="entry name" value="Beta-D-glucan exohydrolase, C-terminal domain"/>
    <property type="match status" value="1"/>
</dbReference>
<dbReference type="Pfam" id="PF01915">
    <property type="entry name" value="Glyco_hydro_3_C"/>
    <property type="match status" value="1"/>
</dbReference>
<evidence type="ECO:0000256" key="1">
    <source>
        <dbReference type="ARBA" id="ARBA00005336"/>
    </source>
</evidence>
<dbReference type="Pfam" id="PF14310">
    <property type="entry name" value="Fn3-like"/>
    <property type="match status" value="1"/>
</dbReference>
<dbReference type="InterPro" id="IPR013783">
    <property type="entry name" value="Ig-like_fold"/>
</dbReference>
<evidence type="ECO:0000313" key="7">
    <source>
        <dbReference type="EMBL" id="MDQ0472192.1"/>
    </source>
</evidence>
<proteinExistence type="inferred from homology"/>
<dbReference type="InterPro" id="IPR002772">
    <property type="entry name" value="Glyco_hydro_3_C"/>
</dbReference>
<dbReference type="InterPro" id="IPR019800">
    <property type="entry name" value="Glyco_hydro_3_AS"/>
</dbReference>
<dbReference type="Pfam" id="PF00933">
    <property type="entry name" value="Glyco_hydro_3"/>
    <property type="match status" value="1"/>
</dbReference>
<dbReference type="Gene3D" id="3.40.50.1700">
    <property type="entry name" value="Glycoside hydrolase family 3 C-terminal domain"/>
    <property type="match status" value="2"/>
</dbReference>
<dbReference type="InterPro" id="IPR001764">
    <property type="entry name" value="Glyco_hydro_3_N"/>
</dbReference>
<dbReference type="Gene3D" id="3.20.20.300">
    <property type="entry name" value="Glycoside hydrolase, family 3, N-terminal domain"/>
    <property type="match status" value="2"/>
</dbReference>